<sequence length="212" mass="23604">MTAQQVRNAKGGLDEFVLFLPKNYNAEPRKNFPLIIFLHGQGERGDNLELVKKLDLPKYAENASDFGFILVTPQCKADTWWDVPSLRVLYDQILKDYNVDPSQIYLTGLSMGGYGVWSWAQVSPQLFSAIVPICGGGDVAANCPLAAMPAWVFHNADDPQVSVDESRKLVKAMRDCGNDNVKYTENATGGHNAWTAAYNNPELYSWLLSNKK</sequence>
<keyword evidence="1" id="KW-0732">Signal</keyword>
<dbReference type="InterPro" id="IPR029058">
    <property type="entry name" value="AB_hydrolase_fold"/>
</dbReference>
<dbReference type="EMBL" id="CP023777">
    <property type="protein sequence ID" value="ATL49787.1"/>
    <property type="molecule type" value="Genomic_DNA"/>
</dbReference>
<protein>
    <submittedName>
        <fullName evidence="2">Phospholipase</fullName>
    </submittedName>
</protein>
<organism evidence="2 3">
    <name type="scientific">Chitinophaga caeni</name>
    <dbReference type="NCBI Taxonomy" id="2029983"/>
    <lineage>
        <taxon>Bacteria</taxon>
        <taxon>Pseudomonadati</taxon>
        <taxon>Bacteroidota</taxon>
        <taxon>Chitinophagia</taxon>
        <taxon>Chitinophagales</taxon>
        <taxon>Chitinophagaceae</taxon>
        <taxon>Chitinophaga</taxon>
    </lineage>
</organism>
<evidence type="ECO:0000313" key="2">
    <source>
        <dbReference type="EMBL" id="ATL49787.1"/>
    </source>
</evidence>
<dbReference type="OrthoDB" id="9764953at2"/>
<reference evidence="2 3" key="1">
    <citation type="submission" date="2017-10" db="EMBL/GenBank/DDBJ databases">
        <title>Paenichitinophaga pekingensis gen. nov., sp. nov., isolated from activated sludge.</title>
        <authorList>
            <person name="Jin D."/>
            <person name="Kong X."/>
            <person name="Deng Y."/>
            <person name="Bai Z."/>
        </authorList>
    </citation>
    <scope>NUCLEOTIDE SEQUENCE [LARGE SCALE GENOMIC DNA]</scope>
    <source>
        <strain evidence="2 3">13</strain>
    </source>
</reference>
<dbReference type="KEGG" id="cbae:COR50_08830"/>
<dbReference type="PANTHER" id="PTHR43037">
    <property type="entry name" value="UNNAMED PRODUCT-RELATED"/>
    <property type="match status" value="1"/>
</dbReference>
<dbReference type="Gene3D" id="3.40.50.1820">
    <property type="entry name" value="alpha/beta hydrolase"/>
    <property type="match status" value="1"/>
</dbReference>
<gene>
    <name evidence="2" type="ORF">COR50_08830</name>
</gene>
<dbReference type="PANTHER" id="PTHR43037:SF1">
    <property type="entry name" value="BLL1128 PROTEIN"/>
    <property type="match status" value="1"/>
</dbReference>
<name>A0A291R0R2_9BACT</name>
<dbReference type="Proteomes" id="UP000220133">
    <property type="component" value="Chromosome"/>
</dbReference>
<accession>A0A291R0R2</accession>
<evidence type="ECO:0000256" key="1">
    <source>
        <dbReference type="ARBA" id="ARBA00022729"/>
    </source>
</evidence>
<evidence type="ECO:0000313" key="3">
    <source>
        <dbReference type="Proteomes" id="UP000220133"/>
    </source>
</evidence>
<proteinExistence type="predicted"/>
<dbReference type="SUPFAM" id="SSF53474">
    <property type="entry name" value="alpha/beta-Hydrolases"/>
    <property type="match status" value="1"/>
</dbReference>
<keyword evidence="3" id="KW-1185">Reference proteome</keyword>
<dbReference type="AlphaFoldDB" id="A0A291R0R2"/>
<dbReference type="InterPro" id="IPR050955">
    <property type="entry name" value="Plant_Biomass_Hydrol_Est"/>
</dbReference>